<dbReference type="Proteomes" id="UP001224775">
    <property type="component" value="Unassembled WGS sequence"/>
</dbReference>
<evidence type="ECO:0000256" key="1">
    <source>
        <dbReference type="ARBA" id="ARBA00004141"/>
    </source>
</evidence>
<feature type="transmembrane region" description="Helical" evidence="6">
    <location>
        <begin position="267"/>
        <end position="286"/>
    </location>
</feature>
<accession>A0AAD8YM74</accession>
<dbReference type="GO" id="GO:0005886">
    <property type="term" value="C:plasma membrane"/>
    <property type="evidence" value="ECO:0007669"/>
    <property type="project" value="TreeGrafter"/>
</dbReference>
<feature type="compositionally biased region" description="Acidic residues" evidence="5">
    <location>
        <begin position="426"/>
        <end position="438"/>
    </location>
</feature>
<evidence type="ECO:0000256" key="4">
    <source>
        <dbReference type="ARBA" id="ARBA00023136"/>
    </source>
</evidence>
<dbReference type="PANTHER" id="PTHR23112">
    <property type="entry name" value="G PROTEIN-COUPLED RECEPTOR 157-RELATED"/>
    <property type="match status" value="1"/>
</dbReference>
<sequence length="492" mass="55648">MSFSPTQKTLAILPKFTGFLSLMGSLFIFQDVVIHKRPISRVYYRIMLGLSCSDMIASTVNIFSTWPIPPDSGNFLASGTTATCTAQGFFNELGNLATPLYNASLCAYYVLIIRQAWSEDRIRVRAEPFMHAIPILVALTIAILGLPFTLYNNSGWLCWIAKYPKGCSGSECTRGVHADIFRWVHYAIIWSAIIGVTVGMYLIYLKVKSFDRREAEENNEEVARMERSKKVAIQSALFVGALYLTWSFTTVTRIYQVTTGNNSTTLLVLMAIFFPLQGFFNFLVYCRPRYLRCKSRNPNLSTRKLLWLALQPEDHTKRRGQPATRERQTPYVGREESDQRSSRDRRSITQSYYSVDNNFAKYPHNTGDDYTAINTVKAVADENDYRLPDKEKSDRAGKSDDASDADDVTKETRLKSVTEGSKVELDENSDVPDHDEEDQRAGAANEDGGAAKEESNVQQLEYNAANPENQGEEQMHDAERAQTKIHSKSKIR</sequence>
<dbReference type="PANTHER" id="PTHR23112:SF0">
    <property type="entry name" value="TRANSMEMBRANE PROTEIN 116"/>
    <property type="match status" value="1"/>
</dbReference>
<evidence type="ECO:0000313" key="8">
    <source>
        <dbReference type="Proteomes" id="UP001224775"/>
    </source>
</evidence>
<dbReference type="InterPro" id="IPR022343">
    <property type="entry name" value="GCR1-cAMP_receptor"/>
</dbReference>
<gene>
    <name evidence="7" type="ORF">QTG54_001810</name>
</gene>
<feature type="region of interest" description="Disordered" evidence="5">
    <location>
        <begin position="316"/>
        <end position="348"/>
    </location>
</feature>
<keyword evidence="8" id="KW-1185">Reference proteome</keyword>
<evidence type="ECO:0000256" key="2">
    <source>
        <dbReference type="ARBA" id="ARBA00022692"/>
    </source>
</evidence>
<evidence type="ECO:0000313" key="7">
    <source>
        <dbReference type="EMBL" id="KAK1747847.1"/>
    </source>
</evidence>
<keyword evidence="4 6" id="KW-0472">Membrane</keyword>
<dbReference type="GO" id="GO:0007189">
    <property type="term" value="P:adenylate cyclase-activating G protein-coupled receptor signaling pathway"/>
    <property type="evidence" value="ECO:0007669"/>
    <property type="project" value="TreeGrafter"/>
</dbReference>
<feature type="compositionally biased region" description="Basic and acidic residues" evidence="5">
    <location>
        <begin position="324"/>
        <end position="347"/>
    </location>
</feature>
<dbReference type="PRINTS" id="PR02001">
    <property type="entry name" value="GCR1CAMPR"/>
</dbReference>
<organism evidence="7 8">
    <name type="scientific">Skeletonema marinoi</name>
    <dbReference type="NCBI Taxonomy" id="267567"/>
    <lineage>
        <taxon>Eukaryota</taxon>
        <taxon>Sar</taxon>
        <taxon>Stramenopiles</taxon>
        <taxon>Ochrophyta</taxon>
        <taxon>Bacillariophyta</taxon>
        <taxon>Coscinodiscophyceae</taxon>
        <taxon>Thalassiosirophycidae</taxon>
        <taxon>Thalassiosirales</taxon>
        <taxon>Skeletonemataceae</taxon>
        <taxon>Skeletonema</taxon>
        <taxon>Skeletonema marinoi-dohrnii complex</taxon>
    </lineage>
</organism>
<comment type="subcellular location">
    <subcellularLocation>
        <location evidence="1">Membrane</location>
        <topology evidence="1">Multi-pass membrane protein</topology>
    </subcellularLocation>
</comment>
<feature type="compositionally biased region" description="Basic and acidic residues" evidence="5">
    <location>
        <begin position="473"/>
        <end position="482"/>
    </location>
</feature>
<feature type="compositionally biased region" description="Basic residues" evidence="5">
    <location>
        <begin position="483"/>
        <end position="492"/>
    </location>
</feature>
<keyword evidence="2 6" id="KW-0812">Transmembrane</keyword>
<dbReference type="SUPFAM" id="SSF81321">
    <property type="entry name" value="Family A G protein-coupled receptor-like"/>
    <property type="match status" value="1"/>
</dbReference>
<feature type="compositionally biased region" description="Polar residues" evidence="5">
    <location>
        <begin position="456"/>
        <end position="469"/>
    </location>
</feature>
<name>A0AAD8YM74_9STRA</name>
<feature type="transmembrane region" description="Helical" evidence="6">
    <location>
        <begin position="129"/>
        <end position="150"/>
    </location>
</feature>
<evidence type="ECO:0000256" key="5">
    <source>
        <dbReference type="SAM" id="MobiDB-lite"/>
    </source>
</evidence>
<dbReference type="AlphaFoldDB" id="A0AAD8YM74"/>
<protein>
    <submittedName>
        <fullName evidence="7">Seven-transmembrane G-protein-coupled-receptor family protein</fullName>
    </submittedName>
</protein>
<dbReference type="EMBL" id="JATAAI010000002">
    <property type="protein sequence ID" value="KAK1747847.1"/>
    <property type="molecule type" value="Genomic_DNA"/>
</dbReference>
<comment type="caution">
    <text evidence="7">The sequence shown here is derived from an EMBL/GenBank/DDBJ whole genome shotgun (WGS) entry which is preliminary data.</text>
</comment>
<feature type="transmembrane region" description="Helical" evidence="6">
    <location>
        <begin position="46"/>
        <end position="66"/>
    </location>
</feature>
<feature type="region of interest" description="Disordered" evidence="5">
    <location>
        <begin position="384"/>
        <end position="492"/>
    </location>
</feature>
<dbReference type="Gene3D" id="1.20.1070.10">
    <property type="entry name" value="Rhodopsin 7-helix transmembrane proteins"/>
    <property type="match status" value="1"/>
</dbReference>
<feature type="transmembrane region" description="Helical" evidence="6">
    <location>
        <begin position="231"/>
        <end position="255"/>
    </location>
</feature>
<dbReference type="GO" id="GO:0004930">
    <property type="term" value="F:G protein-coupled receptor activity"/>
    <property type="evidence" value="ECO:0007669"/>
    <property type="project" value="TreeGrafter"/>
</dbReference>
<feature type="transmembrane region" description="Helical" evidence="6">
    <location>
        <begin position="183"/>
        <end position="204"/>
    </location>
</feature>
<keyword evidence="3 6" id="KW-1133">Transmembrane helix</keyword>
<proteinExistence type="predicted"/>
<feature type="transmembrane region" description="Helical" evidence="6">
    <location>
        <begin position="12"/>
        <end position="34"/>
    </location>
</feature>
<reference evidence="7" key="1">
    <citation type="submission" date="2023-06" db="EMBL/GenBank/DDBJ databases">
        <title>Survivors Of The Sea: Transcriptome response of Skeletonema marinoi to long-term dormancy.</title>
        <authorList>
            <person name="Pinder M.I.M."/>
            <person name="Kourtchenko O."/>
            <person name="Robertson E.K."/>
            <person name="Larsson T."/>
            <person name="Maumus F."/>
            <person name="Osuna-Cruz C.M."/>
            <person name="Vancaester E."/>
            <person name="Stenow R."/>
            <person name="Vandepoele K."/>
            <person name="Ploug H."/>
            <person name="Bruchert V."/>
            <person name="Godhe A."/>
            <person name="Topel M."/>
        </authorList>
    </citation>
    <scope>NUCLEOTIDE SEQUENCE</scope>
    <source>
        <strain evidence="7">R05AC</strain>
    </source>
</reference>
<feature type="transmembrane region" description="Helical" evidence="6">
    <location>
        <begin position="100"/>
        <end position="117"/>
    </location>
</feature>
<evidence type="ECO:0000256" key="6">
    <source>
        <dbReference type="SAM" id="Phobius"/>
    </source>
</evidence>
<feature type="compositionally biased region" description="Basic and acidic residues" evidence="5">
    <location>
        <begin position="384"/>
        <end position="425"/>
    </location>
</feature>
<evidence type="ECO:0000256" key="3">
    <source>
        <dbReference type="ARBA" id="ARBA00022989"/>
    </source>
</evidence>